<comment type="caution">
    <text evidence="2">The sequence shown here is derived from an EMBL/GenBank/DDBJ whole genome shotgun (WGS) entry which is preliminary data.</text>
</comment>
<dbReference type="Pfam" id="PF13483">
    <property type="entry name" value="Lactamase_B_3"/>
    <property type="match status" value="1"/>
</dbReference>
<dbReference type="Proteomes" id="UP000316252">
    <property type="component" value="Unassembled WGS sequence"/>
</dbReference>
<dbReference type="InterPro" id="IPR036866">
    <property type="entry name" value="RibonucZ/Hydroxyglut_hydro"/>
</dbReference>
<dbReference type="SUPFAM" id="SSF56281">
    <property type="entry name" value="Metallo-hydrolase/oxidoreductase"/>
    <property type="match status" value="1"/>
</dbReference>
<dbReference type="SMART" id="SM00849">
    <property type="entry name" value="Lactamase_B"/>
    <property type="match status" value="1"/>
</dbReference>
<dbReference type="RefSeq" id="WP_141164083.1">
    <property type="nucleotide sequence ID" value="NZ_VHQG01000003.1"/>
</dbReference>
<evidence type="ECO:0000313" key="2">
    <source>
        <dbReference type="EMBL" id="TPW75054.1"/>
    </source>
</evidence>
<sequence>MKLTKYEHACLVLEKSDEKLVIDPGSFTTPLFDLTKVAGIVITHEHADHWTQQQVERILELNEGIPVYSTEAVALAATGFDVIIARPGETVEVGPFTLKFEGGRHAIIHSSIPQIDNVAVLVDGTLFHPGDSFTIPDEPVDVLAVPSSAPWLKAAEFMDYVLEVKPKRTFPIHEMINSQAGKSMAETRIADMVAQVGGEAFVLQPGESIEL</sequence>
<name>A0A506XQT9_9MICO</name>
<reference evidence="2 3" key="1">
    <citation type="submission" date="2019-06" db="EMBL/GenBank/DDBJ databases">
        <authorList>
            <person name="Li F."/>
        </authorList>
    </citation>
    <scope>NUCLEOTIDE SEQUENCE [LARGE SCALE GENOMIC DNA]</scope>
    <source>
        <strain evidence="2 3">10F1D-1</strain>
    </source>
</reference>
<accession>A0A506XQT9</accession>
<dbReference type="OrthoDB" id="3190691at2"/>
<dbReference type="Gene3D" id="3.60.15.10">
    <property type="entry name" value="Ribonuclease Z/Hydroxyacylglutathione hydrolase-like"/>
    <property type="match status" value="1"/>
</dbReference>
<dbReference type="InterPro" id="IPR050114">
    <property type="entry name" value="UPF0173_UPF0282_UlaG_hydrolase"/>
</dbReference>
<keyword evidence="3" id="KW-1185">Reference proteome</keyword>
<proteinExistence type="predicted"/>
<evidence type="ECO:0000313" key="3">
    <source>
        <dbReference type="Proteomes" id="UP000316252"/>
    </source>
</evidence>
<protein>
    <submittedName>
        <fullName evidence="2">MBL fold metallo-hydrolase</fullName>
    </submittedName>
</protein>
<dbReference type="PANTHER" id="PTHR43546">
    <property type="entry name" value="UPF0173 METAL-DEPENDENT HYDROLASE MJ1163-RELATED"/>
    <property type="match status" value="1"/>
</dbReference>
<dbReference type="GO" id="GO:0016787">
    <property type="term" value="F:hydrolase activity"/>
    <property type="evidence" value="ECO:0007669"/>
    <property type="project" value="UniProtKB-KW"/>
</dbReference>
<evidence type="ECO:0000259" key="1">
    <source>
        <dbReference type="SMART" id="SM00849"/>
    </source>
</evidence>
<feature type="domain" description="Metallo-beta-lactamase" evidence="1">
    <location>
        <begin position="7"/>
        <end position="173"/>
    </location>
</feature>
<dbReference type="InterPro" id="IPR001279">
    <property type="entry name" value="Metallo-B-lactamas"/>
</dbReference>
<dbReference type="EMBL" id="VHQG01000003">
    <property type="protein sequence ID" value="TPW75054.1"/>
    <property type="molecule type" value="Genomic_DNA"/>
</dbReference>
<organism evidence="2 3">
    <name type="scientific">Schumannella soli</name>
    <dbReference type="NCBI Taxonomy" id="2590779"/>
    <lineage>
        <taxon>Bacteria</taxon>
        <taxon>Bacillati</taxon>
        <taxon>Actinomycetota</taxon>
        <taxon>Actinomycetes</taxon>
        <taxon>Micrococcales</taxon>
        <taxon>Microbacteriaceae</taxon>
        <taxon>Schumannella</taxon>
    </lineage>
</organism>
<gene>
    <name evidence="2" type="ORF">FJ657_12630</name>
</gene>
<keyword evidence="2" id="KW-0378">Hydrolase</keyword>
<dbReference type="AlphaFoldDB" id="A0A506XQT9"/>
<dbReference type="PANTHER" id="PTHR43546:SF3">
    <property type="entry name" value="UPF0173 METAL-DEPENDENT HYDROLASE MJ1163"/>
    <property type="match status" value="1"/>
</dbReference>